<dbReference type="InterPro" id="IPR010583">
    <property type="entry name" value="MipA"/>
</dbReference>
<evidence type="ECO:0000256" key="3">
    <source>
        <dbReference type="ARBA" id="ARBA00022729"/>
    </source>
</evidence>
<keyword evidence="3" id="KW-0732">Signal</keyword>
<evidence type="ECO:0000256" key="5">
    <source>
        <dbReference type="ARBA" id="ARBA00023237"/>
    </source>
</evidence>
<dbReference type="Pfam" id="PF06629">
    <property type="entry name" value="MipA"/>
    <property type="match status" value="1"/>
</dbReference>
<evidence type="ECO:0000256" key="4">
    <source>
        <dbReference type="ARBA" id="ARBA00023136"/>
    </source>
</evidence>
<dbReference type="Proteomes" id="UP000627464">
    <property type="component" value="Unassembled WGS sequence"/>
</dbReference>
<dbReference type="InterPro" id="IPR011250">
    <property type="entry name" value="OMP/PagP_B-barrel"/>
</dbReference>
<comment type="caution">
    <text evidence="6">The sequence shown here is derived from an EMBL/GenBank/DDBJ whole genome shotgun (WGS) entry which is preliminary data.</text>
</comment>
<comment type="similarity">
    <text evidence="2">Belongs to the MipA/OmpV family.</text>
</comment>
<evidence type="ECO:0000256" key="1">
    <source>
        <dbReference type="ARBA" id="ARBA00004442"/>
    </source>
</evidence>
<dbReference type="EMBL" id="BMFZ01000007">
    <property type="protein sequence ID" value="GGA50872.1"/>
    <property type="molecule type" value="Genomic_DNA"/>
</dbReference>
<evidence type="ECO:0000313" key="7">
    <source>
        <dbReference type="Proteomes" id="UP000627464"/>
    </source>
</evidence>
<evidence type="ECO:0000313" key="6">
    <source>
        <dbReference type="EMBL" id="GGA50872.1"/>
    </source>
</evidence>
<accession>A0ABQ1GUV5</accession>
<dbReference type="PANTHER" id="PTHR38776">
    <property type="entry name" value="MLTA-INTERACTING PROTEIN-RELATED"/>
    <property type="match status" value="1"/>
</dbReference>
<reference evidence="7" key="1">
    <citation type="journal article" date="2019" name="Int. J. Syst. Evol. Microbiol.">
        <title>The Global Catalogue of Microorganisms (GCM) 10K type strain sequencing project: providing services to taxonomists for standard genome sequencing and annotation.</title>
        <authorList>
            <consortium name="The Broad Institute Genomics Platform"/>
            <consortium name="The Broad Institute Genome Sequencing Center for Infectious Disease"/>
            <person name="Wu L."/>
            <person name="Ma J."/>
        </authorList>
    </citation>
    <scope>NUCLEOTIDE SEQUENCE [LARGE SCALE GENOMIC DNA]</scope>
    <source>
        <strain evidence="7">CGMCC 1.12806</strain>
    </source>
</reference>
<comment type="subcellular location">
    <subcellularLocation>
        <location evidence="1">Cell outer membrane</location>
    </subcellularLocation>
</comment>
<keyword evidence="7" id="KW-1185">Reference proteome</keyword>
<evidence type="ECO:0000256" key="2">
    <source>
        <dbReference type="ARBA" id="ARBA00005722"/>
    </source>
</evidence>
<name>A0ABQ1GUV5_9GAMM</name>
<dbReference type="PANTHER" id="PTHR38776:SF1">
    <property type="entry name" value="MLTA-INTERACTING PROTEIN-RELATED"/>
    <property type="match status" value="1"/>
</dbReference>
<dbReference type="RefSeq" id="WP_188474153.1">
    <property type="nucleotide sequence ID" value="NZ_BMFZ01000007.1"/>
</dbReference>
<keyword evidence="5" id="KW-0998">Cell outer membrane</keyword>
<gene>
    <name evidence="6" type="ORF">GCM10011328_27890</name>
</gene>
<dbReference type="Gene3D" id="2.40.160.20">
    <property type="match status" value="1"/>
</dbReference>
<dbReference type="SUPFAM" id="SSF56925">
    <property type="entry name" value="OMPA-like"/>
    <property type="match status" value="1"/>
</dbReference>
<keyword evidence="4" id="KW-0472">Membrane</keyword>
<protein>
    <submittedName>
        <fullName evidence="6">MltA-interacting protein MipA</fullName>
    </submittedName>
</protein>
<sequence>MIKPNKYLTSITMVLSMVIIKNSAADDLSIGAAVAIKNSPYKGVSSKASPLPFVDYDSSYFFIHGLGAGVHIYKDDHNEFNLLGNYSPMEFKPGDSDDPQLKELYKRKSTIMAGFSYIHHDVWGLIHANIMRDTSGVTNGMTSDVGYSYRFEWDKFQLTPGVGVSWSSKKQNEYYYGISQQESRRSGLNTYDPNDSLSPYLQMTLDYPFLTNWKASINVRYSALSSDVKNSPMVDKSDMSSLGIGVNYKF</sequence>
<proteinExistence type="inferred from homology"/>
<organism evidence="6 7">
    <name type="scientific">Hafnia psychrotolerans</name>
    <dbReference type="NCBI Taxonomy" id="1477018"/>
    <lineage>
        <taxon>Bacteria</taxon>
        <taxon>Pseudomonadati</taxon>
        <taxon>Pseudomonadota</taxon>
        <taxon>Gammaproteobacteria</taxon>
        <taxon>Enterobacterales</taxon>
        <taxon>Hafniaceae</taxon>
        <taxon>Hafnia</taxon>
    </lineage>
</organism>